<evidence type="ECO:0000313" key="1">
    <source>
        <dbReference type="EMBL" id="NYH12254.1"/>
    </source>
</evidence>
<proteinExistence type="predicted"/>
<protein>
    <submittedName>
        <fullName evidence="1">Uncharacterized protein</fullName>
    </submittedName>
</protein>
<name>A0A7Y9W148_9PSED</name>
<dbReference type="EMBL" id="JACCAT010000001">
    <property type="protein sequence ID" value="NYH12254.1"/>
    <property type="molecule type" value="Genomic_DNA"/>
</dbReference>
<evidence type="ECO:0000313" key="2">
    <source>
        <dbReference type="Proteomes" id="UP000553035"/>
    </source>
</evidence>
<sequence>MKGKTHEMLYISERSFNRQILLLSNLSNKTRLELVIWLYPESSADSIIGFRTNSSTTVNALPVTTYPGNIAGRCTQRLQITADLIETIASNERCFIEECDSLCIYHPEKAEWDASVILHEGMILIRDSSLLVNPEALDFKVSPHAPSWW</sequence>
<accession>A0A7Y9W148</accession>
<dbReference type="RefSeq" id="WP_179695272.1">
    <property type="nucleotide sequence ID" value="NZ_JACCAT010000001.1"/>
</dbReference>
<organism evidence="1 2">
    <name type="scientific">Pseudomonas moraviensis</name>
    <dbReference type="NCBI Taxonomy" id="321662"/>
    <lineage>
        <taxon>Bacteria</taxon>
        <taxon>Pseudomonadati</taxon>
        <taxon>Pseudomonadota</taxon>
        <taxon>Gammaproteobacteria</taxon>
        <taxon>Pseudomonadales</taxon>
        <taxon>Pseudomonadaceae</taxon>
        <taxon>Pseudomonas</taxon>
    </lineage>
</organism>
<dbReference type="Proteomes" id="UP000553035">
    <property type="component" value="Unassembled WGS sequence"/>
</dbReference>
<gene>
    <name evidence="1" type="ORF">GGI52_005297</name>
</gene>
<comment type="caution">
    <text evidence="1">The sequence shown here is derived from an EMBL/GenBank/DDBJ whole genome shotgun (WGS) entry which is preliminary data.</text>
</comment>
<reference evidence="1 2" key="1">
    <citation type="submission" date="2020-07" db="EMBL/GenBank/DDBJ databases">
        <title>Exploring microbial biodiversity for novel pathways involved in the catabolism of aromatic compounds derived from lignin.</title>
        <authorList>
            <person name="Elkins J."/>
        </authorList>
    </citation>
    <scope>NUCLEOTIDE SEQUENCE [LARGE SCALE GENOMIC DNA]</scope>
    <source>
        <strain evidence="1 2">VanB</strain>
    </source>
</reference>
<dbReference type="AlphaFoldDB" id="A0A7Y9W148"/>